<dbReference type="eggNOG" id="ENOG502SAV6">
    <property type="taxonomic scope" value="Eukaryota"/>
</dbReference>
<evidence type="ECO:0000313" key="4">
    <source>
        <dbReference type="Proteomes" id="UP000006753"/>
    </source>
</evidence>
<feature type="compositionally biased region" description="Pro residues" evidence="1">
    <location>
        <begin position="243"/>
        <end position="253"/>
    </location>
</feature>
<dbReference type="RefSeq" id="XP_007291785.1">
    <property type="nucleotide sequence ID" value="XM_007291723.1"/>
</dbReference>
<reference evidence="3 4" key="1">
    <citation type="journal article" date="2012" name="BMC Genomics">
        <title>Sequencing the genome of Marssonina brunnea reveals fungus-poplar co-evolution.</title>
        <authorList>
            <person name="Zhu S."/>
            <person name="Cao Y.-Z."/>
            <person name="Jiang C."/>
            <person name="Tan B.-Y."/>
            <person name="Wang Z."/>
            <person name="Feng S."/>
            <person name="Zhang L."/>
            <person name="Su X.-H."/>
            <person name="Brejova B."/>
            <person name="Vinar T."/>
            <person name="Xu M."/>
            <person name="Wang M.-X."/>
            <person name="Zhang S.-G."/>
            <person name="Huang M.-R."/>
            <person name="Wu R."/>
            <person name="Zhou Y."/>
        </authorList>
    </citation>
    <scope>NUCLEOTIDE SEQUENCE [LARGE SCALE GENOMIC DNA]</scope>
    <source>
        <strain evidence="3 4">MB_m1</strain>
    </source>
</reference>
<dbReference type="EMBL" id="JH921434">
    <property type="protein sequence ID" value="EKD18124.1"/>
    <property type="molecule type" value="Genomic_DNA"/>
</dbReference>
<dbReference type="PANTHER" id="PTHR36223:SF1">
    <property type="entry name" value="TRANSCRIPTION ELONGATION FACTOR EAF N-TERMINAL DOMAIN-CONTAINING PROTEIN"/>
    <property type="match status" value="1"/>
</dbReference>
<feature type="domain" description="DUF7918" evidence="2">
    <location>
        <begin position="9"/>
        <end position="243"/>
    </location>
</feature>
<dbReference type="Proteomes" id="UP000006753">
    <property type="component" value="Unassembled WGS sequence"/>
</dbReference>
<feature type="region of interest" description="Disordered" evidence="1">
    <location>
        <begin position="238"/>
        <end position="325"/>
    </location>
</feature>
<dbReference type="KEGG" id="mbe:MBM_03896"/>
<dbReference type="OrthoDB" id="3364132at2759"/>
<name>K1XZ96_MARBU</name>
<dbReference type="AlphaFoldDB" id="K1XZ96"/>
<dbReference type="Pfam" id="PF25534">
    <property type="entry name" value="DUF7918"/>
    <property type="match status" value="1"/>
</dbReference>
<organism evidence="3 4">
    <name type="scientific">Marssonina brunnea f. sp. multigermtubi (strain MB_m1)</name>
    <name type="common">Marssonina leaf spot fungus</name>
    <dbReference type="NCBI Taxonomy" id="1072389"/>
    <lineage>
        <taxon>Eukaryota</taxon>
        <taxon>Fungi</taxon>
        <taxon>Dikarya</taxon>
        <taxon>Ascomycota</taxon>
        <taxon>Pezizomycotina</taxon>
        <taxon>Leotiomycetes</taxon>
        <taxon>Helotiales</taxon>
        <taxon>Drepanopezizaceae</taxon>
        <taxon>Drepanopeziza</taxon>
    </lineage>
</organism>
<sequence>MAILNAVPGLEVTIQSFDEVLPEYQDDGDWTQSRFAHIPKASRSQKYVECQTDAEFRIRLTLKHPYKMNSQSLVFKANVDGHGIAQATCTDAWFARCSGHYMELITARLDRISPTQLSSRALKFSSIKKVDDADSTRVKNDAKALAGIGEIVVSVFRAQQKEEHVQPAAHYTLSQHKPPTEVAEKALKGKAISHGVTFGEQQIVTRTSKDTYDLDGPNNPIGVFVFKYRSREDLQSELIIPRSPSPNPGPAPLQPRGRNSGNEPDSRAARLASLKKEIEQIKAEEEDVPPLRPKRKSHSEASGSRRPFKISRGPSGKVVIDLTDD</sequence>
<dbReference type="InterPro" id="IPR057678">
    <property type="entry name" value="DUF7918"/>
</dbReference>
<keyword evidence="4" id="KW-1185">Reference proteome</keyword>
<accession>K1XZ96</accession>
<dbReference type="GeneID" id="18759831"/>
<gene>
    <name evidence="3" type="ORF">MBM_03896</name>
</gene>
<dbReference type="HOGENOM" id="CLU_070614_0_0_1"/>
<dbReference type="PANTHER" id="PTHR36223">
    <property type="entry name" value="BETA-LACTAMASE-TYPE TRANSPEPTIDASE FOLD DOMAIN CONTAINING PROTEIN"/>
    <property type="match status" value="1"/>
</dbReference>
<dbReference type="InParanoid" id="K1XZ96"/>
<dbReference type="STRING" id="1072389.K1XZ96"/>
<dbReference type="OMA" id="HYMELIT"/>
<feature type="compositionally biased region" description="Basic and acidic residues" evidence="1">
    <location>
        <begin position="264"/>
        <end position="283"/>
    </location>
</feature>
<proteinExistence type="predicted"/>
<evidence type="ECO:0000259" key="2">
    <source>
        <dbReference type="Pfam" id="PF25534"/>
    </source>
</evidence>
<protein>
    <recommendedName>
        <fullName evidence="2">DUF7918 domain-containing protein</fullName>
    </recommendedName>
</protein>
<evidence type="ECO:0000256" key="1">
    <source>
        <dbReference type="SAM" id="MobiDB-lite"/>
    </source>
</evidence>
<evidence type="ECO:0000313" key="3">
    <source>
        <dbReference type="EMBL" id="EKD18124.1"/>
    </source>
</evidence>